<dbReference type="PANTHER" id="PTHR47805:SF1">
    <property type="entry name" value="SAGA-ASSOCIATED FACTOR 73"/>
    <property type="match status" value="1"/>
</dbReference>
<reference evidence="3 4" key="1">
    <citation type="submission" date="2009-08" db="EMBL/GenBank/DDBJ databases">
        <title>The Genome Sequence of Spizellomyces punctatus strain DAOM BR117.</title>
        <authorList>
            <consortium name="The Broad Institute Genome Sequencing Platform"/>
            <person name="Russ C."/>
            <person name="Cuomo C."/>
            <person name="Shea T."/>
            <person name="Young S.K."/>
            <person name="Zeng Q."/>
            <person name="Koehrsen M."/>
            <person name="Haas B."/>
            <person name="Borodovsky M."/>
            <person name="Guigo R."/>
            <person name="Alvarado L."/>
            <person name="Berlin A."/>
            <person name="Bochicchio J."/>
            <person name="Borenstein D."/>
            <person name="Chapman S."/>
            <person name="Chen Z."/>
            <person name="Engels R."/>
            <person name="Freedman E."/>
            <person name="Gellesch M."/>
            <person name="Goldberg J."/>
            <person name="Griggs A."/>
            <person name="Gujja S."/>
            <person name="Heiman D."/>
            <person name="Hepburn T."/>
            <person name="Howarth C."/>
            <person name="Jen D."/>
            <person name="Larson L."/>
            <person name="Lewis B."/>
            <person name="Mehta T."/>
            <person name="Park D."/>
            <person name="Pearson M."/>
            <person name="Roberts A."/>
            <person name="Saif S."/>
            <person name="Shenoy N."/>
            <person name="Sisk P."/>
            <person name="Stolte C."/>
            <person name="Sykes S."/>
            <person name="Thomson T."/>
            <person name="Walk T."/>
            <person name="White J."/>
            <person name="Yandava C."/>
            <person name="Burger G."/>
            <person name="Gray M.W."/>
            <person name="Holland P.W.H."/>
            <person name="King N."/>
            <person name="Lang F.B.F."/>
            <person name="Roger A.J."/>
            <person name="Ruiz-Trillo I."/>
            <person name="Lander E."/>
            <person name="Nusbaum C."/>
        </authorList>
    </citation>
    <scope>NUCLEOTIDE SEQUENCE [LARGE SCALE GENOMIC DNA]</scope>
    <source>
        <strain evidence="3 4">DAOM BR117</strain>
    </source>
</reference>
<dbReference type="STRING" id="645134.A0A0L0HIA9"/>
<dbReference type="OrthoDB" id="21678at2759"/>
<dbReference type="PANTHER" id="PTHR47805">
    <property type="entry name" value="SAGA-ASSOCIATED FACTOR 73"/>
    <property type="match status" value="1"/>
</dbReference>
<dbReference type="AlphaFoldDB" id="A0A0L0HIA9"/>
<sequence length="293" mass="31667">MVDMSVLKGKEHLTWSTLRDSLGLPEDSDENISSPTSPALEQDLYTFGLSIAEPPVVVCCNNCNKSILQTAFADHLKICTSTPVTEPHQLSMEPPKPISLIQKKRKKLETNSASASDAEKTDKADKSEKIDKPIKLSKATRAVKGPIDLDKQCGVRLDSGALCTRSITCKIHSVGAKRAVQGRSQQYDILFQEHQAKNMGRGFKPGDSRAGTPVGKLNGVARIGTGSPSGFGAGDPVLDKPLTKDEEADLVFNAIRLHRPTPMAVQPVYAAVEVVLAFKRRQALVNAFQGKPV</sequence>
<organism evidence="3 4">
    <name type="scientific">Spizellomyces punctatus (strain DAOM BR117)</name>
    <dbReference type="NCBI Taxonomy" id="645134"/>
    <lineage>
        <taxon>Eukaryota</taxon>
        <taxon>Fungi</taxon>
        <taxon>Fungi incertae sedis</taxon>
        <taxon>Chytridiomycota</taxon>
        <taxon>Chytridiomycota incertae sedis</taxon>
        <taxon>Chytridiomycetes</taxon>
        <taxon>Spizellomycetales</taxon>
        <taxon>Spizellomycetaceae</taxon>
        <taxon>Spizellomyces</taxon>
    </lineage>
</organism>
<dbReference type="VEuPathDB" id="FungiDB:SPPG_03908"/>
<protein>
    <recommendedName>
        <fullName evidence="2">SCA7 domain-containing protein</fullName>
    </recommendedName>
</protein>
<gene>
    <name evidence="3" type="ORF">SPPG_03908</name>
</gene>
<dbReference type="GeneID" id="27687392"/>
<feature type="domain" description="SCA7" evidence="2">
    <location>
        <begin position="140"/>
        <end position="206"/>
    </location>
</feature>
<evidence type="ECO:0000256" key="1">
    <source>
        <dbReference type="SAM" id="MobiDB-lite"/>
    </source>
</evidence>
<dbReference type="Gene3D" id="6.10.140.670">
    <property type="match status" value="1"/>
</dbReference>
<dbReference type="GO" id="GO:0000124">
    <property type="term" value="C:SAGA complex"/>
    <property type="evidence" value="ECO:0007669"/>
    <property type="project" value="InterPro"/>
</dbReference>
<accession>A0A0L0HIA9</accession>
<dbReference type="Proteomes" id="UP000053201">
    <property type="component" value="Unassembled WGS sequence"/>
</dbReference>
<feature type="region of interest" description="Disordered" evidence="1">
    <location>
        <begin position="104"/>
        <end position="132"/>
    </location>
</feature>
<dbReference type="EMBL" id="KQ257455">
    <property type="protein sequence ID" value="KND00798.1"/>
    <property type="molecule type" value="Genomic_DNA"/>
</dbReference>
<dbReference type="InterPro" id="IPR013243">
    <property type="entry name" value="SCA7_dom"/>
</dbReference>
<dbReference type="InterPro" id="IPR037804">
    <property type="entry name" value="SGF73"/>
</dbReference>
<keyword evidence="4" id="KW-1185">Reference proteome</keyword>
<feature type="compositionally biased region" description="Basic and acidic residues" evidence="1">
    <location>
        <begin position="117"/>
        <end position="132"/>
    </location>
</feature>
<dbReference type="PROSITE" id="PS51505">
    <property type="entry name" value="SCA7"/>
    <property type="match status" value="1"/>
</dbReference>
<dbReference type="Pfam" id="PF08313">
    <property type="entry name" value="SCA7"/>
    <property type="match status" value="1"/>
</dbReference>
<name>A0A0L0HIA9_SPIPD</name>
<evidence type="ECO:0000313" key="4">
    <source>
        <dbReference type="Proteomes" id="UP000053201"/>
    </source>
</evidence>
<dbReference type="InParanoid" id="A0A0L0HIA9"/>
<dbReference type="RefSeq" id="XP_016608837.1">
    <property type="nucleotide sequence ID" value="XM_016752156.1"/>
</dbReference>
<dbReference type="eggNOG" id="KOG4140">
    <property type="taxonomic scope" value="Eukaryota"/>
</dbReference>
<evidence type="ECO:0000259" key="2">
    <source>
        <dbReference type="PROSITE" id="PS51505"/>
    </source>
</evidence>
<evidence type="ECO:0000313" key="3">
    <source>
        <dbReference type="EMBL" id="KND00798.1"/>
    </source>
</evidence>
<proteinExistence type="predicted"/>